<proteinExistence type="predicted"/>
<accession>A0A0P1ASQ7</accession>
<dbReference type="EMBL" id="CCYD01001551">
    <property type="protein sequence ID" value="CEG45135.1"/>
    <property type="molecule type" value="Genomic_DNA"/>
</dbReference>
<keyword evidence="2" id="KW-1185">Reference proteome</keyword>
<dbReference type="AlphaFoldDB" id="A0A0P1ASQ7"/>
<reference evidence="2" key="1">
    <citation type="submission" date="2014-09" db="EMBL/GenBank/DDBJ databases">
        <authorList>
            <person name="Sharma Rahul"/>
            <person name="Thines Marco"/>
        </authorList>
    </citation>
    <scope>NUCLEOTIDE SEQUENCE [LARGE SCALE GENOMIC DNA]</scope>
</reference>
<protein>
    <submittedName>
        <fullName evidence="1">Uncharacterized protein</fullName>
    </submittedName>
</protein>
<dbReference type="RefSeq" id="XP_036263329.1">
    <property type="nucleotide sequence ID" value="XM_036407068.1"/>
</dbReference>
<organism evidence="1 2">
    <name type="scientific">Plasmopara halstedii</name>
    <name type="common">Downy mildew of sunflower</name>
    <dbReference type="NCBI Taxonomy" id="4781"/>
    <lineage>
        <taxon>Eukaryota</taxon>
        <taxon>Sar</taxon>
        <taxon>Stramenopiles</taxon>
        <taxon>Oomycota</taxon>
        <taxon>Peronosporomycetes</taxon>
        <taxon>Peronosporales</taxon>
        <taxon>Peronosporaceae</taxon>
        <taxon>Plasmopara</taxon>
    </lineage>
</organism>
<dbReference type="Proteomes" id="UP000054928">
    <property type="component" value="Unassembled WGS sequence"/>
</dbReference>
<name>A0A0P1ASQ7_PLAHL</name>
<sequence>MNRFKMLLKLNDSKQWKLGKGATFCKFVLAFGINEQERESIRELVDFESESKDFKDQRSIID</sequence>
<evidence type="ECO:0000313" key="2">
    <source>
        <dbReference type="Proteomes" id="UP000054928"/>
    </source>
</evidence>
<dbReference type="GeneID" id="59052718"/>
<evidence type="ECO:0000313" key="1">
    <source>
        <dbReference type="EMBL" id="CEG45135.1"/>
    </source>
</evidence>